<dbReference type="Proteomes" id="UP001418637">
    <property type="component" value="Unassembled WGS sequence"/>
</dbReference>
<accession>A0ABV0BGQ3</accession>
<evidence type="ECO:0000259" key="13">
    <source>
        <dbReference type="PROSITE" id="PS00794"/>
    </source>
</evidence>
<evidence type="ECO:0000256" key="6">
    <source>
        <dbReference type="ARBA" id="ARBA00022741"/>
    </source>
</evidence>
<keyword evidence="9" id="KW-0289">Folate biosynthesis</keyword>
<evidence type="ECO:0000256" key="12">
    <source>
        <dbReference type="ARBA" id="ARBA00033413"/>
    </source>
</evidence>
<comment type="function">
    <text evidence="10">Catalyzes the transfer of pyrophosphate from adenosine triphosphate (ATP) to 6-hydroxymethyl-7,8-dihydropterin, an enzymatic step in folate biosynthesis pathway.</text>
</comment>
<dbReference type="Gene3D" id="3.30.70.560">
    <property type="entry name" value="7,8-Dihydro-6-hydroxymethylpterin-pyrophosphokinase HPPK"/>
    <property type="match status" value="1"/>
</dbReference>
<keyword evidence="8" id="KW-0067">ATP-binding</keyword>
<gene>
    <name evidence="14" type="primary">folK</name>
    <name evidence="14" type="ORF">WJT86_03625</name>
</gene>
<evidence type="ECO:0000313" key="15">
    <source>
        <dbReference type="Proteomes" id="UP001418637"/>
    </source>
</evidence>
<evidence type="ECO:0000256" key="5">
    <source>
        <dbReference type="ARBA" id="ARBA00022679"/>
    </source>
</evidence>
<evidence type="ECO:0000256" key="11">
    <source>
        <dbReference type="ARBA" id="ARBA00029766"/>
    </source>
</evidence>
<evidence type="ECO:0000256" key="4">
    <source>
        <dbReference type="ARBA" id="ARBA00016218"/>
    </source>
</evidence>
<evidence type="ECO:0000313" key="14">
    <source>
        <dbReference type="EMBL" id="MEN3930150.1"/>
    </source>
</evidence>
<reference evidence="14 15" key="1">
    <citation type="submission" date="2024-04" db="EMBL/GenBank/DDBJ databases">
        <title>A novel species isolated from cricket.</title>
        <authorList>
            <person name="Wang H.-C."/>
        </authorList>
    </citation>
    <scope>NUCLEOTIDE SEQUENCE [LARGE SCALE GENOMIC DNA]</scope>
    <source>
        <strain evidence="14 15">WL0021</strain>
    </source>
</reference>
<protein>
    <recommendedName>
        <fullName evidence="4">2-amino-4-hydroxy-6-hydroxymethyldihydropteridine pyrophosphokinase</fullName>
        <ecNumber evidence="3">2.7.6.3</ecNumber>
    </recommendedName>
    <alternativeName>
        <fullName evidence="11">6-hydroxymethyl-7,8-dihydropterin pyrophosphokinase</fullName>
    </alternativeName>
    <alternativeName>
        <fullName evidence="12">7,8-dihydro-6-hydroxymethylpterin-pyrophosphokinase</fullName>
    </alternativeName>
</protein>
<comment type="caution">
    <text evidence="14">The sequence shown here is derived from an EMBL/GenBank/DDBJ whole genome shotgun (WGS) entry which is preliminary data.</text>
</comment>
<dbReference type="InterPro" id="IPR035907">
    <property type="entry name" value="Hppk_sf"/>
</dbReference>
<evidence type="ECO:0000256" key="8">
    <source>
        <dbReference type="ARBA" id="ARBA00022840"/>
    </source>
</evidence>
<keyword evidence="7" id="KW-0418">Kinase</keyword>
<dbReference type="CDD" id="cd00483">
    <property type="entry name" value="HPPK"/>
    <property type="match status" value="1"/>
</dbReference>
<evidence type="ECO:0000256" key="2">
    <source>
        <dbReference type="ARBA" id="ARBA00005810"/>
    </source>
</evidence>
<dbReference type="NCBIfam" id="TIGR01498">
    <property type="entry name" value="folK"/>
    <property type="match status" value="1"/>
</dbReference>
<keyword evidence="6" id="KW-0547">Nucleotide-binding</keyword>
<evidence type="ECO:0000256" key="10">
    <source>
        <dbReference type="ARBA" id="ARBA00029409"/>
    </source>
</evidence>
<keyword evidence="5 14" id="KW-0808">Transferase</keyword>
<organism evidence="14 15">
    <name type="scientific">Hohaiivirga grylli</name>
    <dbReference type="NCBI Taxonomy" id="3133970"/>
    <lineage>
        <taxon>Bacteria</taxon>
        <taxon>Pseudomonadati</taxon>
        <taxon>Pseudomonadota</taxon>
        <taxon>Alphaproteobacteria</taxon>
        <taxon>Hyphomicrobiales</taxon>
        <taxon>Methylobacteriaceae</taxon>
        <taxon>Hohaiivirga</taxon>
    </lineage>
</organism>
<dbReference type="Pfam" id="PF01288">
    <property type="entry name" value="HPPK"/>
    <property type="match status" value="1"/>
</dbReference>
<name>A0ABV0BGQ3_9HYPH</name>
<comment type="similarity">
    <text evidence="2">Belongs to the HPPK family.</text>
</comment>
<dbReference type="PROSITE" id="PS00794">
    <property type="entry name" value="HPPK"/>
    <property type="match status" value="1"/>
</dbReference>
<dbReference type="SUPFAM" id="SSF55083">
    <property type="entry name" value="6-hydroxymethyl-7,8-dihydropterin pyrophosphokinase, HPPK"/>
    <property type="match status" value="1"/>
</dbReference>
<evidence type="ECO:0000256" key="3">
    <source>
        <dbReference type="ARBA" id="ARBA00013253"/>
    </source>
</evidence>
<feature type="domain" description="7,8-dihydro-6-hydroxymethylpterin-pyrophosphokinase" evidence="13">
    <location>
        <begin position="88"/>
        <end position="99"/>
    </location>
</feature>
<dbReference type="GO" id="GO:0003848">
    <property type="term" value="F:2-amino-4-hydroxy-6-hydroxymethyldihydropteridine diphosphokinase activity"/>
    <property type="evidence" value="ECO:0007669"/>
    <property type="project" value="UniProtKB-EC"/>
</dbReference>
<evidence type="ECO:0000256" key="9">
    <source>
        <dbReference type="ARBA" id="ARBA00022909"/>
    </source>
</evidence>
<dbReference type="EMBL" id="JBBYXI010000001">
    <property type="protein sequence ID" value="MEN3930150.1"/>
    <property type="molecule type" value="Genomic_DNA"/>
</dbReference>
<evidence type="ECO:0000256" key="7">
    <source>
        <dbReference type="ARBA" id="ARBA00022777"/>
    </source>
</evidence>
<dbReference type="PANTHER" id="PTHR43071">
    <property type="entry name" value="2-AMINO-4-HYDROXY-6-HYDROXYMETHYLDIHYDROPTERIDINE PYROPHOSPHOKINASE"/>
    <property type="match status" value="1"/>
</dbReference>
<dbReference type="PANTHER" id="PTHR43071:SF1">
    <property type="entry name" value="2-AMINO-4-HYDROXY-6-HYDROXYMETHYLDIHYDROPTERIDINE PYROPHOSPHOKINASE"/>
    <property type="match status" value="1"/>
</dbReference>
<dbReference type="EC" id="2.7.6.3" evidence="3"/>
<evidence type="ECO:0000256" key="1">
    <source>
        <dbReference type="ARBA" id="ARBA00005051"/>
    </source>
</evidence>
<proteinExistence type="inferred from homology"/>
<keyword evidence="15" id="KW-1185">Reference proteome</keyword>
<dbReference type="InterPro" id="IPR000550">
    <property type="entry name" value="Hppk"/>
</dbReference>
<sequence>MCTAYLGLGSNMGDKAANIFEARNRLNDTDGISVSQVSHLYRTAPWGNTDQDWFINACLRIETTLEAHQLLTSCLDIEHAMGRKRLQKWGPRLIDIDVLVYEGMELESERLTLPHPYILNRSFVLAPLSEIAPDLCIKGEMVSTALARLDTSDISIFKC</sequence>
<comment type="pathway">
    <text evidence="1">Cofactor biosynthesis; tetrahydrofolate biosynthesis; 2-amino-4-hydroxy-6-hydroxymethyl-7,8-dihydropteridine diphosphate from 7,8-dihydroneopterin triphosphate: step 4/4.</text>
</comment>